<dbReference type="EMBL" id="CP102453">
    <property type="protein sequence ID" value="UUX33767.1"/>
    <property type="molecule type" value="Genomic_DNA"/>
</dbReference>
<organism evidence="1 2">
    <name type="scientific">Fundicoccus culcitae</name>
    <dbReference type="NCBI Taxonomy" id="2969821"/>
    <lineage>
        <taxon>Bacteria</taxon>
        <taxon>Bacillati</taxon>
        <taxon>Bacillota</taxon>
        <taxon>Bacilli</taxon>
        <taxon>Lactobacillales</taxon>
        <taxon>Aerococcaceae</taxon>
        <taxon>Fundicoccus</taxon>
    </lineage>
</organism>
<proteinExistence type="predicted"/>
<reference evidence="1 2" key="1">
    <citation type="submission" date="2022-08" db="EMBL/GenBank/DDBJ databases">
        <title>Aerococcaceae sp. nov isolated from spoiled eye mask.</title>
        <authorList>
            <person name="Zhou G."/>
            <person name="Xie X.-B."/>
            <person name="Shi Q.-S."/>
            <person name="Wang Y.-S."/>
            <person name="Wen X."/>
            <person name="Peng H."/>
            <person name="Yang X.-J."/>
            <person name="Tao H.-B."/>
            <person name="Huang X.-M."/>
        </authorList>
    </citation>
    <scope>NUCLEOTIDE SEQUENCE [LARGE SCALE GENOMIC DNA]</scope>
    <source>
        <strain evidence="2">DM20194951</strain>
    </source>
</reference>
<evidence type="ECO:0000313" key="1">
    <source>
        <dbReference type="EMBL" id="UUX33767.1"/>
    </source>
</evidence>
<dbReference type="Proteomes" id="UP001315967">
    <property type="component" value="Chromosome"/>
</dbReference>
<dbReference type="RefSeq" id="WP_313793270.1">
    <property type="nucleotide sequence ID" value="NZ_CP102453.1"/>
</dbReference>
<accession>A0ABY5P4V1</accession>
<gene>
    <name evidence="1" type="ORF">NRE15_12885</name>
</gene>
<keyword evidence="2" id="KW-1185">Reference proteome</keyword>
<dbReference type="Gene3D" id="2.60.120.1390">
    <property type="match status" value="1"/>
</dbReference>
<dbReference type="Pfam" id="PF11175">
    <property type="entry name" value="DUF2961"/>
    <property type="match status" value="1"/>
</dbReference>
<protein>
    <submittedName>
        <fullName evidence="1">DUF2961 domain-containing protein</fullName>
    </submittedName>
</protein>
<sequence>MENLGSSLRDLYRVRNAKRKRYSSYDTTGGNRDYLKVYPGDVIDLAEITGSGCITHIWMTMAPLEDVVEEYLHRKVVLRMYWDGEENPSVQAPIGDFFGMGHGITKNFVSAPLQMSPENGQALNAFFPMPFNKNARIEIESNANTGLKFYFYIDYEAYNHEIDSPLRFHAQWQRQLTQGIDPGTVSSAYYSFGGKNTTGENNYVILDAVGKGHYVGCNMNIHNLKFTHDWNWYGEGDDMIFIDGETWPPALHGTGMEDYFNTAWCPQEEQHAPYHGIILGGDPNWQGKISTYRYHIEDPIMFDESIKVTIEHGHNNHRSDDYSSTAYWYQTEPHKDLPLILPVDERLPLPDILGHDPEEMDDYFGY</sequence>
<evidence type="ECO:0000313" key="2">
    <source>
        <dbReference type="Proteomes" id="UP001315967"/>
    </source>
</evidence>
<dbReference type="InterPro" id="IPR021345">
    <property type="entry name" value="DUF2961"/>
</dbReference>
<name>A0ABY5P4V1_9LACT</name>